<dbReference type="Proteomes" id="UP000825890">
    <property type="component" value="Unassembled WGS sequence"/>
</dbReference>
<name>A0A9P3CDR5_9PEZI</name>
<evidence type="ECO:0000313" key="1">
    <source>
        <dbReference type="EMBL" id="GIZ39502.1"/>
    </source>
</evidence>
<keyword evidence="2" id="KW-1185">Reference proteome</keyword>
<dbReference type="AlphaFoldDB" id="A0A9P3CDR5"/>
<dbReference type="InterPro" id="IPR029063">
    <property type="entry name" value="SAM-dependent_MTases_sf"/>
</dbReference>
<dbReference type="PANTHER" id="PTHR43591">
    <property type="entry name" value="METHYLTRANSFERASE"/>
    <property type="match status" value="1"/>
</dbReference>
<reference evidence="1 2" key="1">
    <citation type="submission" date="2021-01" db="EMBL/GenBank/DDBJ databases">
        <title>Cercospora kikuchii MAFF 305040 whole genome shotgun sequence.</title>
        <authorList>
            <person name="Kashiwa T."/>
            <person name="Suzuki T."/>
        </authorList>
    </citation>
    <scope>NUCLEOTIDE SEQUENCE [LARGE SCALE GENOMIC DNA]</scope>
    <source>
        <strain evidence="1 2">MAFF 305040</strain>
    </source>
</reference>
<dbReference type="Gene3D" id="3.40.50.150">
    <property type="entry name" value="Vaccinia Virus protein VP39"/>
    <property type="match status" value="1"/>
</dbReference>
<dbReference type="Pfam" id="PF13489">
    <property type="entry name" value="Methyltransf_23"/>
    <property type="match status" value="1"/>
</dbReference>
<gene>
    <name evidence="1" type="ORF">CKM354_000288400</name>
</gene>
<evidence type="ECO:0008006" key="3">
    <source>
        <dbReference type="Google" id="ProtNLM"/>
    </source>
</evidence>
<dbReference type="EMBL" id="BOLY01000002">
    <property type="protein sequence ID" value="GIZ39502.1"/>
    <property type="molecule type" value="Genomic_DNA"/>
</dbReference>
<dbReference type="GO" id="GO:0008168">
    <property type="term" value="F:methyltransferase activity"/>
    <property type="evidence" value="ECO:0007669"/>
    <property type="project" value="TreeGrafter"/>
</dbReference>
<dbReference type="OrthoDB" id="10017101at2759"/>
<dbReference type="GeneID" id="68288459"/>
<accession>A0A9P3CDR5</accession>
<sequence>MAISIEAYSPAVNVSSEKKDTIVCITELRNDSDESLVSKNVAIDLDQTPNRTRSYHVDKKAKYCLPNDSPEHVRLETQAQLAKDIMHGNIFHAPISNSRGARMLDIGCGTGIVTDDMSVRYPQAECIGLDLSRVPELRTHRTNVQFFQGNAISQQPTEWTPNDSKLLSLPADTDLFDYIYSRLLILGMNDWPLFVKKEYSLLRSGGWAEIHDLSWTWFDGSGNNVSDKWEWLRCLNADLQSPEKRLDTRCGEKTAQWMREAGFVDVQVTPYKWASCGITEETPELRALGKFNAENVPKMLHFAIERAIADGQVPSPEMQLRIEELRKEMRETLVSGTGLHCIMYATIGRKP</sequence>
<dbReference type="PANTHER" id="PTHR43591:SF24">
    <property type="entry name" value="2-METHOXY-6-POLYPRENYL-1,4-BENZOQUINOL METHYLASE, MITOCHONDRIAL"/>
    <property type="match status" value="1"/>
</dbReference>
<protein>
    <recommendedName>
        <fullName evidence="3">S-adenosyl-L-methionine-dependent methyltransferase</fullName>
    </recommendedName>
</protein>
<evidence type="ECO:0000313" key="2">
    <source>
        <dbReference type="Proteomes" id="UP000825890"/>
    </source>
</evidence>
<dbReference type="CDD" id="cd02440">
    <property type="entry name" value="AdoMet_MTases"/>
    <property type="match status" value="1"/>
</dbReference>
<dbReference type="SUPFAM" id="SSF53335">
    <property type="entry name" value="S-adenosyl-L-methionine-dependent methyltransferases"/>
    <property type="match status" value="1"/>
</dbReference>
<proteinExistence type="predicted"/>
<comment type="caution">
    <text evidence="1">The sequence shown here is derived from an EMBL/GenBank/DDBJ whole genome shotgun (WGS) entry which is preliminary data.</text>
</comment>
<dbReference type="RefSeq" id="XP_044653989.1">
    <property type="nucleotide sequence ID" value="XM_044798054.1"/>
</dbReference>
<organism evidence="1 2">
    <name type="scientific">Cercospora kikuchii</name>
    <dbReference type="NCBI Taxonomy" id="84275"/>
    <lineage>
        <taxon>Eukaryota</taxon>
        <taxon>Fungi</taxon>
        <taxon>Dikarya</taxon>
        <taxon>Ascomycota</taxon>
        <taxon>Pezizomycotina</taxon>
        <taxon>Dothideomycetes</taxon>
        <taxon>Dothideomycetidae</taxon>
        <taxon>Mycosphaerellales</taxon>
        <taxon>Mycosphaerellaceae</taxon>
        <taxon>Cercospora</taxon>
    </lineage>
</organism>